<organism evidence="2 3">
    <name type="scientific">Punica granatum</name>
    <name type="common">Pomegranate</name>
    <dbReference type="NCBI Taxonomy" id="22663"/>
    <lineage>
        <taxon>Eukaryota</taxon>
        <taxon>Viridiplantae</taxon>
        <taxon>Streptophyta</taxon>
        <taxon>Embryophyta</taxon>
        <taxon>Tracheophyta</taxon>
        <taxon>Spermatophyta</taxon>
        <taxon>Magnoliopsida</taxon>
        <taxon>eudicotyledons</taxon>
        <taxon>Gunneridae</taxon>
        <taxon>Pentapetalae</taxon>
        <taxon>rosids</taxon>
        <taxon>malvids</taxon>
        <taxon>Myrtales</taxon>
        <taxon>Lythraceae</taxon>
        <taxon>Punica</taxon>
    </lineage>
</organism>
<proteinExistence type="predicted"/>
<sequence>MASTGTVNATDDFHTTNVSLAYLQLALTEEDSTGTSRNEGWKLRGLSKPRSSWAELNIEDRNYVRDGSRPPNDKSKFANNAPSSNDMNEDQRPKLVESRKQLTLQILMPSQFLESALYVTILANNPVTALSDMQSTWWIEKTESMVIERRRMRSCVPDGEDNEYDEETHGDG</sequence>
<protein>
    <submittedName>
        <fullName evidence="2">Uncharacterized protein</fullName>
    </submittedName>
</protein>
<evidence type="ECO:0000313" key="3">
    <source>
        <dbReference type="Proteomes" id="UP000233551"/>
    </source>
</evidence>
<accession>A0A2I0HYD1</accession>
<feature type="compositionally biased region" description="Polar residues" evidence="1">
    <location>
        <begin position="77"/>
        <end position="86"/>
    </location>
</feature>
<name>A0A2I0HYD1_PUNGR</name>
<evidence type="ECO:0000313" key="2">
    <source>
        <dbReference type="EMBL" id="PKI36276.1"/>
    </source>
</evidence>
<dbReference type="AlphaFoldDB" id="A0A2I0HYD1"/>
<evidence type="ECO:0000256" key="1">
    <source>
        <dbReference type="SAM" id="MobiDB-lite"/>
    </source>
</evidence>
<dbReference type="EMBL" id="PGOL01004924">
    <property type="protein sequence ID" value="PKI36276.1"/>
    <property type="molecule type" value="Genomic_DNA"/>
</dbReference>
<feature type="region of interest" description="Disordered" evidence="1">
    <location>
        <begin position="64"/>
        <end position="94"/>
    </location>
</feature>
<comment type="caution">
    <text evidence="2">The sequence shown here is derived from an EMBL/GenBank/DDBJ whole genome shotgun (WGS) entry which is preliminary data.</text>
</comment>
<gene>
    <name evidence="2" type="ORF">CRG98_043302</name>
</gene>
<feature type="compositionally biased region" description="Basic and acidic residues" evidence="1">
    <location>
        <begin position="64"/>
        <end position="76"/>
    </location>
</feature>
<reference evidence="2 3" key="1">
    <citation type="submission" date="2017-11" db="EMBL/GenBank/DDBJ databases">
        <title>De-novo sequencing of pomegranate (Punica granatum L.) genome.</title>
        <authorList>
            <person name="Akparov Z."/>
            <person name="Amiraslanov A."/>
            <person name="Hajiyeva S."/>
            <person name="Abbasov M."/>
            <person name="Kaur K."/>
            <person name="Hamwieh A."/>
            <person name="Solovyev V."/>
            <person name="Salamov A."/>
            <person name="Braich B."/>
            <person name="Kosarev P."/>
            <person name="Mahmoud A."/>
            <person name="Hajiyev E."/>
            <person name="Babayeva S."/>
            <person name="Izzatullayeva V."/>
            <person name="Mammadov A."/>
            <person name="Mammadov A."/>
            <person name="Sharifova S."/>
            <person name="Ojaghi J."/>
            <person name="Eynullazada K."/>
            <person name="Bayramov B."/>
            <person name="Abdulazimova A."/>
            <person name="Shahmuradov I."/>
        </authorList>
    </citation>
    <scope>NUCLEOTIDE SEQUENCE [LARGE SCALE GENOMIC DNA]</scope>
    <source>
        <strain evidence="3">cv. AG2017</strain>
        <tissue evidence="2">Leaf</tissue>
    </source>
</reference>
<keyword evidence="3" id="KW-1185">Reference proteome</keyword>
<dbReference type="Proteomes" id="UP000233551">
    <property type="component" value="Unassembled WGS sequence"/>
</dbReference>